<dbReference type="InterPro" id="IPR008978">
    <property type="entry name" value="HSP20-like_chaperone"/>
</dbReference>
<keyword evidence="1" id="KW-0167">Capsid protein</keyword>
<protein>
    <submittedName>
        <fullName evidence="1">Spore coat protein M</fullName>
    </submittedName>
</protein>
<accession>A0A9C7G5U1</accession>
<comment type="caution">
    <text evidence="1">The sequence shown here is derived from an EMBL/GenBank/DDBJ whole genome shotgun (WGS) entry which is preliminary data.</text>
</comment>
<dbReference type="CDD" id="cd00298">
    <property type="entry name" value="ACD_sHsps_p23-like"/>
    <property type="match status" value="1"/>
</dbReference>
<gene>
    <name evidence="1" type="primary">cotM</name>
    <name evidence="1" type="ORF">NEOCIP111885_00114</name>
</gene>
<sequence length="125" mass="14604">MNSKKNEKPFQTDLWEKWLESYFLDPFTSILDQTQFRVELYDSETEVIIEAMLPQHLSSQIDVNLDVSSVVIKVNSSKNPKERILSFPFHINSQKVEATFSNEILEIVISKIHQVKQINRNIPLI</sequence>
<dbReference type="EMBL" id="CAKJTG010000001">
    <property type="protein sequence ID" value="CAG9606426.1"/>
    <property type="molecule type" value="Genomic_DNA"/>
</dbReference>
<reference evidence="1" key="1">
    <citation type="submission" date="2021-10" db="EMBL/GenBank/DDBJ databases">
        <authorList>
            <person name="Criscuolo A."/>
        </authorList>
    </citation>
    <scope>NUCLEOTIDE SEQUENCE</scope>
    <source>
        <strain evidence="1">CIP111885</strain>
    </source>
</reference>
<dbReference type="RefSeq" id="WP_230494714.1">
    <property type="nucleotide sequence ID" value="NZ_CAKJTG010000001.1"/>
</dbReference>
<evidence type="ECO:0000313" key="2">
    <source>
        <dbReference type="Proteomes" id="UP000789845"/>
    </source>
</evidence>
<proteinExistence type="predicted"/>
<organism evidence="1 2">
    <name type="scientific">Pseudoneobacillus rhizosphaerae</name>
    <dbReference type="NCBI Taxonomy" id="2880968"/>
    <lineage>
        <taxon>Bacteria</taxon>
        <taxon>Bacillati</taxon>
        <taxon>Bacillota</taxon>
        <taxon>Bacilli</taxon>
        <taxon>Bacillales</taxon>
        <taxon>Bacillaceae</taxon>
        <taxon>Pseudoneobacillus</taxon>
    </lineage>
</organism>
<dbReference type="AlphaFoldDB" id="A0A9C7G5U1"/>
<name>A0A9C7G5U1_9BACI</name>
<dbReference type="SUPFAM" id="SSF49764">
    <property type="entry name" value="HSP20-like chaperones"/>
    <property type="match status" value="1"/>
</dbReference>
<keyword evidence="2" id="KW-1185">Reference proteome</keyword>
<dbReference type="Proteomes" id="UP000789845">
    <property type="component" value="Unassembled WGS sequence"/>
</dbReference>
<keyword evidence="1" id="KW-0946">Virion</keyword>
<evidence type="ECO:0000313" key="1">
    <source>
        <dbReference type="EMBL" id="CAG9606426.1"/>
    </source>
</evidence>
<dbReference type="Gene3D" id="2.60.40.790">
    <property type="match status" value="1"/>
</dbReference>